<keyword evidence="3" id="KW-0378">Hydrolase</keyword>
<dbReference type="SUPFAM" id="SSF53092">
    <property type="entry name" value="Creatinase/prolidase N-terminal domain"/>
    <property type="match status" value="1"/>
</dbReference>
<evidence type="ECO:0000259" key="4">
    <source>
        <dbReference type="Pfam" id="PF00557"/>
    </source>
</evidence>
<dbReference type="Pfam" id="PF01321">
    <property type="entry name" value="Creatinase_N"/>
    <property type="match status" value="1"/>
</dbReference>
<feature type="domain" description="Peptidase M24" evidence="4">
    <location>
        <begin position="328"/>
        <end position="540"/>
    </location>
</feature>
<sequence>MNSIIGTSNTNAASAMISPIPARLQQLRTAMKAHDLDAYIIPSADPHLSEYLPEHWQGRTYLSGFTGSVGTLVVTADFAGLWVDSRYWSQAEKELAPTGIQMMKIASAAATLHIDWLAQHLASGKTVGADGFVLGLATARALTSALQAKSIKLDTSKDLLQDIWPDRPDLPLSQVYEHKAPFTVISRKDKLTLVREQMRSKAADWHFVSTVDDIAWIFNLRGADVSYNPVFVAHALISADKATLFVSKGKINPDLAAILALDNIEVADYSDAQSSLRHLPATDSILIDPRRITYGFRDAIPASVRVVEAINPSVFAKSRKTAEEAQFVREAMEQDGAALCEFFSSLEASLGKQTITEITIDEQICAARARQPHFISPSFGTIAGFNGNGAMPHYRATPESHAIIEGDGLLLIDSGGQYLNGTTDITRVMPIGTVSEAQKRDFTLVLKGMINLSQMQFPRGTPSPMLDTVARAPIWREGINYGHGTGHGVGYFLNVHEGPQSISGALAEAHTAMEAGMITSNEPGIYRPNQWGVRIENLLLTVPAVTTEFGDYLKFETLTLCPIDTRCILVSLLRDDEIDWLNTYHATVLTRLAPRVTGAALSWLQERTKAISK</sequence>
<gene>
    <name evidence="7" type="ORF">KDM87_13160</name>
</gene>
<evidence type="ECO:0000256" key="1">
    <source>
        <dbReference type="ARBA" id="ARBA00008766"/>
    </source>
</evidence>
<dbReference type="InterPro" id="IPR033740">
    <property type="entry name" value="Pept_M24B"/>
</dbReference>
<dbReference type="Gene3D" id="3.40.350.10">
    <property type="entry name" value="Creatinase/prolidase N-terminal domain"/>
    <property type="match status" value="2"/>
</dbReference>
<evidence type="ECO:0000259" key="5">
    <source>
        <dbReference type="Pfam" id="PF01321"/>
    </source>
</evidence>
<evidence type="ECO:0000259" key="6">
    <source>
        <dbReference type="Pfam" id="PF16188"/>
    </source>
</evidence>
<dbReference type="RefSeq" id="WP_212679496.1">
    <property type="nucleotide sequence ID" value="NZ_JAGSPK010000004.1"/>
</dbReference>
<dbReference type="Pfam" id="PF00557">
    <property type="entry name" value="Peptidase_M24"/>
    <property type="match status" value="1"/>
</dbReference>
<comment type="similarity">
    <text evidence="1">Belongs to the peptidase M24B family.</text>
</comment>
<dbReference type="GO" id="GO:0004177">
    <property type="term" value="F:aminopeptidase activity"/>
    <property type="evidence" value="ECO:0007669"/>
    <property type="project" value="UniProtKB-KW"/>
</dbReference>
<evidence type="ECO:0000313" key="7">
    <source>
        <dbReference type="EMBL" id="MBR7793549.1"/>
    </source>
</evidence>
<accession>A0ABS5H634</accession>
<dbReference type="Proteomes" id="UP000682982">
    <property type="component" value="Unassembled WGS sequence"/>
</dbReference>
<dbReference type="EMBL" id="JAGSPK010000004">
    <property type="protein sequence ID" value="MBR7793549.1"/>
    <property type="molecule type" value="Genomic_DNA"/>
</dbReference>
<dbReference type="InterPro" id="IPR000587">
    <property type="entry name" value="Creatinase_N"/>
</dbReference>
<organism evidence="7 8">
    <name type="scientific">Undibacterium rivi</name>
    <dbReference type="NCBI Taxonomy" id="2828729"/>
    <lineage>
        <taxon>Bacteria</taxon>
        <taxon>Pseudomonadati</taxon>
        <taxon>Pseudomonadota</taxon>
        <taxon>Betaproteobacteria</taxon>
        <taxon>Burkholderiales</taxon>
        <taxon>Oxalobacteraceae</taxon>
        <taxon>Undibacterium</taxon>
    </lineage>
</organism>
<dbReference type="PANTHER" id="PTHR43763">
    <property type="entry name" value="XAA-PRO AMINOPEPTIDASE 1"/>
    <property type="match status" value="1"/>
</dbReference>
<proteinExistence type="inferred from homology"/>
<feature type="domain" description="Creatinase N-terminal" evidence="5">
    <location>
        <begin position="23"/>
        <end position="150"/>
    </location>
</feature>
<dbReference type="InterPro" id="IPR000994">
    <property type="entry name" value="Pept_M24"/>
</dbReference>
<dbReference type="InterPro" id="IPR036005">
    <property type="entry name" value="Creatinase/aminopeptidase-like"/>
</dbReference>
<feature type="domain" description="Peptidase M24 C-terminal" evidence="6">
    <location>
        <begin position="552"/>
        <end position="611"/>
    </location>
</feature>
<dbReference type="CDD" id="cd01085">
    <property type="entry name" value="APP"/>
    <property type="match status" value="1"/>
</dbReference>
<protein>
    <submittedName>
        <fullName evidence="7">Aminopeptidase P family protein</fullName>
    </submittedName>
</protein>
<dbReference type="InterPro" id="IPR029149">
    <property type="entry name" value="Creatin/AminoP/Spt16_N"/>
</dbReference>
<evidence type="ECO:0000313" key="8">
    <source>
        <dbReference type="Proteomes" id="UP000682982"/>
    </source>
</evidence>
<name>A0ABS5H634_9BURK</name>
<keyword evidence="8" id="KW-1185">Reference proteome</keyword>
<dbReference type="SUPFAM" id="SSF55920">
    <property type="entry name" value="Creatinase/aminopeptidase"/>
    <property type="match status" value="1"/>
</dbReference>
<reference evidence="7 8" key="1">
    <citation type="submission" date="2021-04" db="EMBL/GenBank/DDBJ databases">
        <title>novel species isolated from subtropical streams in China.</title>
        <authorList>
            <person name="Lu H."/>
        </authorList>
    </citation>
    <scope>NUCLEOTIDE SEQUENCE [LARGE SCALE GENOMIC DNA]</scope>
    <source>
        <strain evidence="7 8">FT147W</strain>
    </source>
</reference>
<dbReference type="Pfam" id="PF16188">
    <property type="entry name" value="Peptidase_M24_C"/>
    <property type="match status" value="1"/>
</dbReference>
<keyword evidence="7" id="KW-0645">Protease</keyword>
<dbReference type="InterPro" id="IPR050422">
    <property type="entry name" value="X-Pro_aminopeptidase_P"/>
</dbReference>
<dbReference type="Pfam" id="PF16189">
    <property type="entry name" value="Creatinase_N_2"/>
    <property type="match status" value="1"/>
</dbReference>
<keyword evidence="7" id="KW-0031">Aminopeptidase</keyword>
<evidence type="ECO:0000256" key="3">
    <source>
        <dbReference type="ARBA" id="ARBA00022801"/>
    </source>
</evidence>
<comment type="caution">
    <text evidence="7">The sequence shown here is derived from an EMBL/GenBank/DDBJ whole genome shotgun (WGS) entry which is preliminary data.</text>
</comment>
<dbReference type="InterPro" id="IPR032416">
    <property type="entry name" value="Peptidase_M24_C"/>
</dbReference>
<evidence type="ECO:0000256" key="2">
    <source>
        <dbReference type="ARBA" id="ARBA00022723"/>
    </source>
</evidence>
<dbReference type="Gene3D" id="3.90.230.10">
    <property type="entry name" value="Creatinase/methionine aminopeptidase superfamily"/>
    <property type="match status" value="1"/>
</dbReference>
<keyword evidence="2" id="KW-0479">Metal-binding</keyword>
<dbReference type="PANTHER" id="PTHR43763:SF6">
    <property type="entry name" value="XAA-PRO AMINOPEPTIDASE 1"/>
    <property type="match status" value="1"/>
</dbReference>